<protein>
    <submittedName>
        <fullName evidence="4">Gas vesicle protein GvpM</fullName>
    </submittedName>
</protein>
<keyword evidence="5" id="KW-1185">Reference proteome</keyword>
<dbReference type="PANTHER" id="PTHR35344:SF4">
    <property type="entry name" value="GAS VESICLE PROTEIN A1"/>
    <property type="match status" value="1"/>
</dbReference>
<dbReference type="PANTHER" id="PTHR35344">
    <property type="entry name" value="GAS VESICLE STRUCTURAL PROTEIN 2-RELATED"/>
    <property type="match status" value="1"/>
</dbReference>
<evidence type="ECO:0000256" key="3">
    <source>
        <dbReference type="ARBA" id="ARBA00035646"/>
    </source>
</evidence>
<comment type="subcellular location">
    <subcellularLocation>
        <location evidence="2">Gas vesicle</location>
    </subcellularLocation>
</comment>
<dbReference type="PROSITE" id="PS00669">
    <property type="entry name" value="GAS_VESICLE_A_2"/>
    <property type="match status" value="1"/>
</dbReference>
<dbReference type="InterPro" id="IPR000638">
    <property type="entry name" value="Gas-vesicle_GvpA-like"/>
</dbReference>
<dbReference type="PROSITE" id="PS00234">
    <property type="entry name" value="GAS_VESICLE_A_1"/>
    <property type="match status" value="1"/>
</dbReference>
<dbReference type="NCBIfam" id="NF046091">
    <property type="entry name" value="halo_gas_GvpM"/>
    <property type="match status" value="1"/>
</dbReference>
<proteinExistence type="inferred from homology"/>
<sequence length="91" mass="9968">MEPRRDTDDALVDLVDVLLRDGAVLQADVIISVADVPLLGVKLRAALAGIETMAEYGMFVEWDERIRERALADGEDATALEGERNGEGRRS</sequence>
<organism evidence="4 5">
    <name type="scientific">Halomarina ordinaria</name>
    <dbReference type="NCBI Taxonomy" id="3033939"/>
    <lineage>
        <taxon>Archaea</taxon>
        <taxon>Methanobacteriati</taxon>
        <taxon>Methanobacteriota</taxon>
        <taxon>Stenosarchaea group</taxon>
        <taxon>Halobacteria</taxon>
        <taxon>Halobacteriales</taxon>
        <taxon>Natronomonadaceae</taxon>
        <taxon>Halomarina</taxon>
    </lineage>
</organism>
<dbReference type="InterPro" id="IPR018493">
    <property type="entry name" value="GvpA-like_CS"/>
</dbReference>
<gene>
    <name evidence="4" type="primary">gvpM</name>
    <name evidence="4" type="ORF">ACFQHK_02825</name>
</gene>
<accession>A0ABD5U5M9</accession>
<comment type="similarity">
    <text evidence="3">Belongs to the gas vesicle GvpA family.</text>
</comment>
<dbReference type="AlphaFoldDB" id="A0ABD5U5M9"/>
<dbReference type="Proteomes" id="UP001596406">
    <property type="component" value="Unassembled WGS sequence"/>
</dbReference>
<reference evidence="4 5" key="1">
    <citation type="journal article" date="2019" name="Int. J. Syst. Evol. Microbiol.">
        <title>The Global Catalogue of Microorganisms (GCM) 10K type strain sequencing project: providing services to taxonomists for standard genome sequencing and annotation.</title>
        <authorList>
            <consortium name="The Broad Institute Genomics Platform"/>
            <consortium name="The Broad Institute Genome Sequencing Center for Infectious Disease"/>
            <person name="Wu L."/>
            <person name="Ma J."/>
        </authorList>
    </citation>
    <scope>NUCLEOTIDE SEQUENCE [LARGE SCALE GENOMIC DNA]</scope>
    <source>
        <strain evidence="4 5">PSRA2</strain>
    </source>
</reference>
<dbReference type="InterPro" id="IPR050530">
    <property type="entry name" value="GvpA"/>
</dbReference>
<evidence type="ECO:0000256" key="1">
    <source>
        <dbReference type="ARBA" id="ARBA00022987"/>
    </source>
</evidence>
<evidence type="ECO:0000256" key="2">
    <source>
        <dbReference type="ARBA" id="ARBA00035108"/>
    </source>
</evidence>
<dbReference type="GO" id="GO:0031411">
    <property type="term" value="C:gas vesicle"/>
    <property type="evidence" value="ECO:0007669"/>
    <property type="project" value="UniProtKB-SubCell"/>
</dbReference>
<evidence type="ECO:0000313" key="4">
    <source>
        <dbReference type="EMBL" id="MFC6835438.1"/>
    </source>
</evidence>
<keyword evidence="1" id="KW-0304">Gas vesicle</keyword>
<dbReference type="EMBL" id="JBHSXM010000001">
    <property type="protein sequence ID" value="MFC6835438.1"/>
    <property type="molecule type" value="Genomic_DNA"/>
</dbReference>
<evidence type="ECO:0000313" key="5">
    <source>
        <dbReference type="Proteomes" id="UP001596406"/>
    </source>
</evidence>
<name>A0ABD5U5M9_9EURY</name>
<dbReference type="Pfam" id="PF00741">
    <property type="entry name" value="Gas_vesicle"/>
    <property type="match status" value="1"/>
</dbReference>
<comment type="caution">
    <text evidence="4">The sequence shown here is derived from an EMBL/GenBank/DDBJ whole genome shotgun (WGS) entry which is preliminary data.</text>
</comment>
<dbReference type="RefSeq" id="WP_304447139.1">
    <property type="nucleotide sequence ID" value="NZ_JARRAH010000001.1"/>
</dbReference>